<dbReference type="GO" id="GO:0005829">
    <property type="term" value="C:cytosol"/>
    <property type="evidence" value="ECO:0007669"/>
    <property type="project" value="TreeGrafter"/>
</dbReference>
<accession>D7CII8</accession>
<dbReference type="GO" id="GO:0006227">
    <property type="term" value="P:dUDP biosynthetic process"/>
    <property type="evidence" value="ECO:0007669"/>
    <property type="project" value="TreeGrafter"/>
</dbReference>
<dbReference type="HOGENOM" id="CLU_049131_0_2_9"/>
<evidence type="ECO:0000256" key="4">
    <source>
        <dbReference type="ARBA" id="ARBA00022679"/>
    </source>
</evidence>
<keyword evidence="14" id="KW-1185">Reference proteome</keyword>
<sequence length="223" mass="25004">MHRKCFISFEGIDGAGKTTQVELLYRKLMDVGFSVVAVREPGSTPLSEKIRELLLDVRNQDISSSAESFLYAAARSQLVAEIIKPALDAGKVVIADRYVDSTIAYQGYGRGMDIEFLKRLNLLATGGLMPCLTILLDLPPEEGIARRGELPLDRLEREGIGFHRAVREGYLTLSRSEPDRIMVVDARLQVEDVHEQILKRVLERLRRSNCTASTDVEKEKSKD</sequence>
<dbReference type="STRING" id="643648.Slip_0046"/>
<evidence type="ECO:0000256" key="7">
    <source>
        <dbReference type="ARBA" id="ARBA00022777"/>
    </source>
</evidence>
<dbReference type="NCBIfam" id="TIGR00041">
    <property type="entry name" value="DTMP_kinase"/>
    <property type="match status" value="1"/>
</dbReference>
<reference evidence="13 14" key="2">
    <citation type="journal article" date="2010" name="Stand. Genomic Sci.">
        <title>Complete genome sequence of Syntrophothermus lipocalidus type strain (TGB-C1).</title>
        <authorList>
            <person name="Djao O.D."/>
            <person name="Zhang X."/>
            <person name="Lucas S."/>
            <person name="Lapidus A."/>
            <person name="Del Rio T.G."/>
            <person name="Nolan M."/>
            <person name="Tice H."/>
            <person name="Cheng J.F."/>
            <person name="Han C."/>
            <person name="Tapia R."/>
            <person name="Goodwin L."/>
            <person name="Pitluck S."/>
            <person name="Liolios K."/>
            <person name="Ivanova N."/>
            <person name="Mavromatis K."/>
            <person name="Mikhailova N."/>
            <person name="Ovchinnikova G."/>
            <person name="Pati A."/>
            <person name="Brambilla E."/>
            <person name="Chen A."/>
            <person name="Palaniappan K."/>
            <person name="Land M."/>
            <person name="Hauser L."/>
            <person name="Chang Y.J."/>
            <person name="Jeffries C.D."/>
            <person name="Rohde M."/>
            <person name="Sikorski J."/>
            <person name="Spring S."/>
            <person name="Goker M."/>
            <person name="Detter J.C."/>
            <person name="Woyke T."/>
            <person name="Bristow J."/>
            <person name="Eisen J.A."/>
            <person name="Markowitz V."/>
            <person name="Hugenholtz P."/>
            <person name="Kyrpides N.C."/>
            <person name="Klenk H.P."/>
        </authorList>
    </citation>
    <scope>NUCLEOTIDE SEQUENCE [LARGE SCALE GENOMIC DNA]</scope>
    <source>
        <strain evidence="14">DSM 12680 / TGB-C1</strain>
    </source>
</reference>
<keyword evidence="7 11" id="KW-0418">Kinase</keyword>
<dbReference type="OrthoDB" id="9774907at2"/>
<dbReference type="GO" id="GO:0006235">
    <property type="term" value="P:dTTP biosynthetic process"/>
    <property type="evidence" value="ECO:0007669"/>
    <property type="project" value="UniProtKB-UniRule"/>
</dbReference>
<comment type="catalytic activity">
    <reaction evidence="9 11">
        <text>dTMP + ATP = dTDP + ADP</text>
        <dbReference type="Rhea" id="RHEA:13517"/>
        <dbReference type="ChEBI" id="CHEBI:30616"/>
        <dbReference type="ChEBI" id="CHEBI:58369"/>
        <dbReference type="ChEBI" id="CHEBI:63528"/>
        <dbReference type="ChEBI" id="CHEBI:456216"/>
        <dbReference type="EC" id="2.7.4.9"/>
    </reaction>
</comment>
<dbReference type="PANTHER" id="PTHR10344:SF4">
    <property type="entry name" value="UMP-CMP KINASE 2, MITOCHONDRIAL"/>
    <property type="match status" value="1"/>
</dbReference>
<dbReference type="Gene3D" id="3.40.50.300">
    <property type="entry name" value="P-loop containing nucleotide triphosphate hydrolases"/>
    <property type="match status" value="1"/>
</dbReference>
<dbReference type="FunFam" id="3.40.50.300:FF:000225">
    <property type="entry name" value="Thymidylate kinase"/>
    <property type="match status" value="1"/>
</dbReference>
<dbReference type="GO" id="GO:0005524">
    <property type="term" value="F:ATP binding"/>
    <property type="evidence" value="ECO:0007669"/>
    <property type="project" value="UniProtKB-UniRule"/>
</dbReference>
<evidence type="ECO:0000256" key="5">
    <source>
        <dbReference type="ARBA" id="ARBA00022727"/>
    </source>
</evidence>
<gene>
    <name evidence="11" type="primary">tmk</name>
    <name evidence="13" type="ordered locus">Slip_0046</name>
</gene>
<dbReference type="AlphaFoldDB" id="D7CII8"/>
<dbReference type="eggNOG" id="COG0125">
    <property type="taxonomic scope" value="Bacteria"/>
</dbReference>
<dbReference type="EMBL" id="CP002048">
    <property type="protein sequence ID" value="ADI00853.1"/>
    <property type="molecule type" value="Genomic_DNA"/>
</dbReference>
<evidence type="ECO:0000313" key="13">
    <source>
        <dbReference type="EMBL" id="ADI00853.1"/>
    </source>
</evidence>
<reference evidence="14" key="1">
    <citation type="journal article" date="2010" name="Stand. Genomic Sci.">
        <title>Complete genome sequence of Syntrophothermus lipocalidus type strain (TGB-C1T).</title>
        <authorList>
            <consortium name="US DOE Joint Genome Institute (JGI-PGF)"/>
            <person name="Djao O."/>
            <person name="Zhang X."/>
            <person name="Lucas S."/>
            <person name="Lapidus A."/>
            <person name="Glavina Del Rio T."/>
            <person name="Nolan M."/>
            <person name="Tice H."/>
            <person name="Cheng J."/>
            <person name="Han C."/>
            <person name="Tapia R."/>
            <person name="Goodwin L."/>
            <person name="Pitluck S."/>
            <person name="Liolios K."/>
            <person name="Ivanova N."/>
            <person name="Mavromatis K."/>
            <person name="Mikhailova N."/>
            <person name="Ovchinnikova G."/>
            <person name="Pati A."/>
            <person name="Brambilla E."/>
            <person name="Chen A."/>
            <person name="Palaniappan K."/>
            <person name="Land M."/>
            <person name="Hauser L."/>
            <person name="Chang Y."/>
            <person name="Jeffries C."/>
            <person name="Rohde M."/>
            <person name="Sikorski J."/>
            <person name="Spring S."/>
            <person name="Goker M."/>
            <person name="Detter J."/>
            <person name="Woyke T."/>
            <person name="Bristow J."/>
            <person name="Eisen J."/>
            <person name="Markowitz V."/>
            <person name="Hugenholtz P."/>
            <person name="Kyrpides N."/>
            <person name="Klenk H."/>
        </authorList>
    </citation>
    <scope>NUCLEOTIDE SEQUENCE [LARGE SCALE GENOMIC DNA]</scope>
    <source>
        <strain evidence="14">DSM 12680 / TGB-C1</strain>
    </source>
</reference>
<organism evidence="13 14">
    <name type="scientific">Syntrophothermus lipocalidus (strain DSM 12680 / TGB-C1)</name>
    <dbReference type="NCBI Taxonomy" id="643648"/>
    <lineage>
        <taxon>Bacteria</taxon>
        <taxon>Bacillati</taxon>
        <taxon>Bacillota</taxon>
        <taxon>Clostridia</taxon>
        <taxon>Eubacteriales</taxon>
        <taxon>Syntrophomonadaceae</taxon>
        <taxon>Syntrophothermus</taxon>
    </lineage>
</organism>
<dbReference type="GO" id="GO:0004798">
    <property type="term" value="F:dTMP kinase activity"/>
    <property type="evidence" value="ECO:0007669"/>
    <property type="project" value="UniProtKB-UniRule"/>
</dbReference>
<dbReference type="SUPFAM" id="SSF52540">
    <property type="entry name" value="P-loop containing nucleoside triphosphate hydrolases"/>
    <property type="match status" value="1"/>
</dbReference>
<feature type="binding site" evidence="11">
    <location>
        <begin position="11"/>
        <end position="18"/>
    </location>
    <ligand>
        <name>ATP</name>
        <dbReference type="ChEBI" id="CHEBI:30616"/>
    </ligand>
</feature>
<dbReference type="InterPro" id="IPR027417">
    <property type="entry name" value="P-loop_NTPase"/>
</dbReference>
<evidence type="ECO:0000256" key="8">
    <source>
        <dbReference type="ARBA" id="ARBA00022840"/>
    </source>
</evidence>
<keyword evidence="6 11" id="KW-0547">Nucleotide-binding</keyword>
<feature type="domain" description="Thymidylate kinase-like" evidence="12">
    <location>
        <begin position="9"/>
        <end position="197"/>
    </location>
</feature>
<comment type="similarity">
    <text evidence="1 11">Belongs to the thymidylate kinase family.</text>
</comment>
<dbReference type="HAMAP" id="MF_00165">
    <property type="entry name" value="Thymidylate_kinase"/>
    <property type="match status" value="1"/>
</dbReference>
<evidence type="ECO:0000256" key="9">
    <source>
        <dbReference type="ARBA" id="ARBA00048743"/>
    </source>
</evidence>
<dbReference type="RefSeq" id="WP_013174257.1">
    <property type="nucleotide sequence ID" value="NC_014220.1"/>
</dbReference>
<evidence type="ECO:0000259" key="12">
    <source>
        <dbReference type="Pfam" id="PF02223"/>
    </source>
</evidence>
<dbReference type="InterPro" id="IPR018094">
    <property type="entry name" value="Thymidylate_kinase"/>
</dbReference>
<evidence type="ECO:0000256" key="6">
    <source>
        <dbReference type="ARBA" id="ARBA00022741"/>
    </source>
</evidence>
<keyword evidence="5 11" id="KW-0545">Nucleotide biosynthesis</keyword>
<dbReference type="CDD" id="cd01672">
    <property type="entry name" value="TMPK"/>
    <property type="match status" value="1"/>
</dbReference>
<evidence type="ECO:0000256" key="10">
    <source>
        <dbReference type="ARBA" id="ARBA00057735"/>
    </source>
</evidence>
<dbReference type="GO" id="GO:0006233">
    <property type="term" value="P:dTDP biosynthetic process"/>
    <property type="evidence" value="ECO:0007669"/>
    <property type="project" value="InterPro"/>
</dbReference>
<keyword evidence="8 11" id="KW-0067">ATP-binding</keyword>
<dbReference type="EC" id="2.7.4.9" evidence="2 11"/>
<evidence type="ECO:0000256" key="1">
    <source>
        <dbReference type="ARBA" id="ARBA00009776"/>
    </source>
</evidence>
<name>D7CII8_SYNLT</name>
<dbReference type="Pfam" id="PF02223">
    <property type="entry name" value="Thymidylate_kin"/>
    <property type="match status" value="1"/>
</dbReference>
<dbReference type="InterPro" id="IPR039430">
    <property type="entry name" value="Thymidylate_kin-like_dom"/>
</dbReference>
<dbReference type="Proteomes" id="UP000000378">
    <property type="component" value="Chromosome"/>
</dbReference>
<comment type="function">
    <text evidence="10 11">Phosphorylation of dTMP to form dTDP in both de novo and salvage pathways of dTTP synthesis.</text>
</comment>
<dbReference type="KEGG" id="slp:Slip_0046"/>
<evidence type="ECO:0000256" key="11">
    <source>
        <dbReference type="HAMAP-Rule" id="MF_00165"/>
    </source>
</evidence>
<evidence type="ECO:0000313" key="14">
    <source>
        <dbReference type="Proteomes" id="UP000000378"/>
    </source>
</evidence>
<evidence type="ECO:0000256" key="3">
    <source>
        <dbReference type="ARBA" id="ARBA00017144"/>
    </source>
</evidence>
<keyword evidence="4 11" id="KW-0808">Transferase</keyword>
<evidence type="ECO:0000256" key="2">
    <source>
        <dbReference type="ARBA" id="ARBA00012980"/>
    </source>
</evidence>
<protein>
    <recommendedName>
        <fullName evidence="3 11">Thymidylate kinase</fullName>
        <ecNumber evidence="2 11">2.7.4.9</ecNumber>
    </recommendedName>
    <alternativeName>
        <fullName evidence="11">dTMP kinase</fullName>
    </alternativeName>
</protein>
<proteinExistence type="inferred from homology"/>
<dbReference type="PANTHER" id="PTHR10344">
    <property type="entry name" value="THYMIDYLATE KINASE"/>
    <property type="match status" value="1"/>
</dbReference>